<dbReference type="SMR" id="A0A1D9QH33"/>
<evidence type="ECO:0000256" key="3">
    <source>
        <dbReference type="ARBA" id="ARBA00012736"/>
    </source>
</evidence>
<dbReference type="InterPro" id="IPR006626">
    <property type="entry name" value="PbH1"/>
</dbReference>
<dbReference type="InterPro" id="IPR011050">
    <property type="entry name" value="Pectin_lyase_fold/virulence"/>
</dbReference>
<keyword evidence="5 16" id="KW-0732">Signal</keyword>
<evidence type="ECO:0000256" key="9">
    <source>
        <dbReference type="ARBA" id="ARBA00023180"/>
    </source>
</evidence>
<comment type="function">
    <text evidence="13">Involved in maceration and soft-rotting of plant tissue. Hydrolyzes the 1,4-alpha glycosidic bonds of de-esterified pectate in the smooth region of the plant cell wall.</text>
</comment>
<dbReference type="OrthoDB" id="1546079at2759"/>
<dbReference type="InterPro" id="IPR000743">
    <property type="entry name" value="Glyco_hydro_28"/>
</dbReference>
<keyword evidence="4" id="KW-0964">Secreted</keyword>
<evidence type="ECO:0000256" key="4">
    <source>
        <dbReference type="ARBA" id="ARBA00022525"/>
    </source>
</evidence>
<feature type="signal peptide" evidence="16">
    <location>
        <begin position="1"/>
        <end position="21"/>
    </location>
</feature>
<keyword evidence="10 15" id="KW-0326">Glycosidase</keyword>
<dbReference type="EMBL" id="CP017825">
    <property type="protein sequence ID" value="APA14102.1"/>
    <property type="molecule type" value="Genomic_DNA"/>
</dbReference>
<evidence type="ECO:0000256" key="12">
    <source>
        <dbReference type="ARBA" id="ARBA00034074"/>
    </source>
</evidence>
<feature type="chain" id="PRO_5010556299" description="endo-polygalacturonase" evidence="16">
    <location>
        <begin position="22"/>
        <end position="370"/>
    </location>
</feature>
<evidence type="ECO:0000256" key="1">
    <source>
        <dbReference type="ARBA" id="ARBA00004613"/>
    </source>
</evidence>
<keyword evidence="6" id="KW-0677">Repeat</keyword>
<evidence type="ECO:0000256" key="14">
    <source>
        <dbReference type="PROSITE-ProRule" id="PRU10052"/>
    </source>
</evidence>
<feature type="active site" evidence="14">
    <location>
        <position position="231"/>
    </location>
</feature>
<evidence type="ECO:0000313" key="17">
    <source>
        <dbReference type="EMBL" id="APA14102.1"/>
    </source>
</evidence>
<accession>A0A1D9QH33</accession>
<comment type="subcellular location">
    <subcellularLocation>
        <location evidence="1">Secreted</location>
    </subcellularLocation>
</comment>
<dbReference type="GO" id="GO:0004650">
    <property type="term" value="F:polygalacturonase activity"/>
    <property type="evidence" value="ECO:0007669"/>
    <property type="project" value="UniProtKB-EC"/>
</dbReference>
<keyword evidence="11" id="KW-0961">Cell wall biogenesis/degradation</keyword>
<evidence type="ECO:0000256" key="10">
    <source>
        <dbReference type="ARBA" id="ARBA00023295"/>
    </source>
</evidence>
<dbReference type="SUPFAM" id="SSF51126">
    <property type="entry name" value="Pectin lyase-like"/>
    <property type="match status" value="1"/>
</dbReference>
<dbReference type="GO" id="GO:0071555">
    <property type="term" value="P:cell wall organization"/>
    <property type="evidence" value="ECO:0007669"/>
    <property type="project" value="UniProtKB-KW"/>
</dbReference>
<dbReference type="KEGG" id="ssl:SS1G_11057"/>
<dbReference type="InterPro" id="IPR012334">
    <property type="entry name" value="Pectin_lyas_fold"/>
</dbReference>
<dbReference type="Proteomes" id="UP000177798">
    <property type="component" value="Chromosome 12"/>
</dbReference>
<dbReference type="EC" id="3.2.1.15" evidence="3"/>
<dbReference type="GO" id="GO:0005576">
    <property type="term" value="C:extracellular region"/>
    <property type="evidence" value="ECO:0007669"/>
    <property type="project" value="UniProtKB-SubCell"/>
</dbReference>
<dbReference type="RefSeq" id="XP_001587817.1">
    <property type="nucleotide sequence ID" value="XM_001587767.1"/>
</dbReference>
<dbReference type="Gene3D" id="2.160.20.10">
    <property type="entry name" value="Single-stranded right-handed beta-helix, Pectin lyase-like"/>
    <property type="match status" value="1"/>
</dbReference>
<dbReference type="OMA" id="SGDSCNY"/>
<dbReference type="InterPro" id="IPR050434">
    <property type="entry name" value="Glycosyl_hydrlase_28"/>
</dbReference>
<evidence type="ECO:0000256" key="16">
    <source>
        <dbReference type="SAM" id="SignalP"/>
    </source>
</evidence>
<dbReference type="PANTHER" id="PTHR31884">
    <property type="entry name" value="POLYGALACTURONASE"/>
    <property type="match status" value="1"/>
</dbReference>
<dbReference type="FunFam" id="2.160.20.10:FF:000002">
    <property type="entry name" value="Endopolygalacturonase D"/>
    <property type="match status" value="1"/>
</dbReference>
<dbReference type="PROSITE" id="PS00502">
    <property type="entry name" value="POLYGALACTURONASE"/>
    <property type="match status" value="1"/>
</dbReference>
<dbReference type="SMART" id="SM00710">
    <property type="entry name" value="PbH1"/>
    <property type="match status" value="8"/>
</dbReference>
<reference evidence="18" key="1">
    <citation type="journal article" date="2017" name="Genome Biol. Evol.">
        <title>The complete genome sequence of the phytopathogenic fungus Sclerotinia sclerotiorum reveals insights into the genome architecture of broad host range pathogens.</title>
        <authorList>
            <person name="Derbyshire M."/>
            <person name="Denton-Giles M."/>
            <person name="Hegedus D."/>
            <person name="Seifbarghy S."/>
            <person name="Rollins J."/>
            <person name="van Kan J."/>
            <person name="Seidl M.F."/>
            <person name="Faino L."/>
            <person name="Mbengue M."/>
            <person name="Navaud O."/>
            <person name="Raffaele S."/>
            <person name="Hammond-Kosack K."/>
            <person name="Heard S."/>
            <person name="Oliver R."/>
        </authorList>
    </citation>
    <scope>NUCLEOTIDE SEQUENCE [LARGE SCALE GENOMIC DNA]</scope>
    <source>
        <strain evidence="18">ATCC 18683 / 1980 / Ss-1</strain>
    </source>
</reference>
<dbReference type="PANTHER" id="PTHR31884:SF9">
    <property type="entry name" value="ENDOPOLYGALACTURONASE D-RELATED"/>
    <property type="match status" value="1"/>
</dbReference>
<dbReference type="AlphaFoldDB" id="A0A1D9QH33"/>
<dbReference type="VEuPathDB" id="FungiDB:sscle_12g088720"/>
<proteinExistence type="inferred from homology"/>
<evidence type="ECO:0000256" key="6">
    <source>
        <dbReference type="ARBA" id="ARBA00022737"/>
    </source>
</evidence>
<evidence type="ECO:0000256" key="5">
    <source>
        <dbReference type="ARBA" id="ARBA00022729"/>
    </source>
</evidence>
<sequence>MHRDFSIPGLLALTLAGVCTAQTACTASVYSQIAPCVASSTAIVLNNIYAPSGSSIDLTKVKAGTKITFAGKTTFGFTNDSSFDPIKLSGSGIHVTGAPGAVIDGNGQAYWNGYGSNDDVPKPNHFIAASKLVGGSVIENLYIQNWPVHLFTITGAVGLTVQNLILNNTAGDVPNAASGTLPAAHNSDGFDLSSSIDTIIRNSSVYNQDDCVAVTSGNNITIDGLYCSGGHGLSIGSVGGKSNNNVTNITFKNSQIVNSSNGARIKSNEGTTGFISNITYSNIKLTNIDTYGIDVQQDYLNGGPTGNPTNGVLIQNILFQNVTGTAAASARNYYVLCGSGSCNNITFSGVKITGGAVASTCNYPSTGCPK</sequence>
<evidence type="ECO:0000256" key="8">
    <source>
        <dbReference type="ARBA" id="ARBA00023157"/>
    </source>
</evidence>
<evidence type="ECO:0000256" key="2">
    <source>
        <dbReference type="ARBA" id="ARBA00008834"/>
    </source>
</evidence>
<evidence type="ECO:0000256" key="7">
    <source>
        <dbReference type="ARBA" id="ARBA00022801"/>
    </source>
</evidence>
<gene>
    <name evidence="17" type="ORF">sscle_12g088720</name>
</gene>
<dbReference type="Pfam" id="PF00295">
    <property type="entry name" value="Glyco_hydro_28"/>
    <property type="match status" value="1"/>
</dbReference>
<name>A0A1D9QH33_SCLS1</name>
<keyword evidence="9" id="KW-0325">Glycoprotein</keyword>
<evidence type="ECO:0000256" key="15">
    <source>
        <dbReference type="RuleBase" id="RU361169"/>
    </source>
</evidence>
<comment type="catalytic activity">
    <reaction evidence="12">
        <text>(1,4-alpha-D-galacturonosyl)n+m + H2O = (1,4-alpha-D-galacturonosyl)n + (1,4-alpha-D-galacturonosyl)m.</text>
        <dbReference type="EC" id="3.2.1.15"/>
    </reaction>
</comment>
<protein>
    <recommendedName>
        <fullName evidence="3">endo-polygalacturonase</fullName>
        <ecNumber evidence="3">3.2.1.15</ecNumber>
    </recommendedName>
</protein>
<dbReference type="GO" id="GO:0045490">
    <property type="term" value="P:pectin catabolic process"/>
    <property type="evidence" value="ECO:0007669"/>
    <property type="project" value="UniProtKB-ARBA"/>
</dbReference>
<comment type="similarity">
    <text evidence="2 15">Belongs to the glycosyl hydrolase 28 family.</text>
</comment>
<keyword evidence="7 15" id="KW-0378">Hydrolase</keyword>
<evidence type="ECO:0000313" key="18">
    <source>
        <dbReference type="Proteomes" id="UP000177798"/>
    </source>
</evidence>
<organism evidence="17 18">
    <name type="scientific">Sclerotinia sclerotiorum (strain ATCC 18683 / 1980 / Ss-1)</name>
    <name type="common">White mold</name>
    <name type="synonym">Whetzelinia sclerotiorum</name>
    <dbReference type="NCBI Taxonomy" id="665079"/>
    <lineage>
        <taxon>Eukaryota</taxon>
        <taxon>Fungi</taxon>
        <taxon>Dikarya</taxon>
        <taxon>Ascomycota</taxon>
        <taxon>Pezizomycotina</taxon>
        <taxon>Leotiomycetes</taxon>
        <taxon>Helotiales</taxon>
        <taxon>Sclerotiniaceae</taxon>
        <taxon>Sclerotinia</taxon>
    </lineage>
</organism>
<evidence type="ECO:0000256" key="11">
    <source>
        <dbReference type="ARBA" id="ARBA00023316"/>
    </source>
</evidence>
<keyword evidence="8" id="KW-1015">Disulfide bond</keyword>
<evidence type="ECO:0000256" key="13">
    <source>
        <dbReference type="ARBA" id="ARBA00037707"/>
    </source>
</evidence>